<organism evidence="1 2">
    <name type="scientific">Lederbergia citri</name>
    <dbReference type="NCBI Taxonomy" id="2833580"/>
    <lineage>
        <taxon>Bacteria</taxon>
        <taxon>Bacillati</taxon>
        <taxon>Bacillota</taxon>
        <taxon>Bacilli</taxon>
        <taxon>Bacillales</taxon>
        <taxon>Bacillaceae</taxon>
        <taxon>Lederbergia</taxon>
    </lineage>
</organism>
<sequence length="62" mass="7393">MKKEFEVMENETIGDCLKRMEQEGYKVIKRTEKPIFKEETHKGKTNYIPISRKIIFQGVKES</sequence>
<dbReference type="Proteomes" id="UP000681414">
    <property type="component" value="Unassembled WGS sequence"/>
</dbReference>
<proteinExistence type="predicted"/>
<protein>
    <submittedName>
        <fullName evidence="1">NETI motif-containing protein</fullName>
    </submittedName>
</protein>
<dbReference type="EMBL" id="JAGYPG010000004">
    <property type="protein sequence ID" value="MBS4197262.1"/>
    <property type="molecule type" value="Genomic_DNA"/>
</dbReference>
<gene>
    <name evidence="1" type="ORF">KHA97_19645</name>
</gene>
<accession>A0A942TIK9</accession>
<dbReference type="Pfam" id="PF14044">
    <property type="entry name" value="NETI"/>
    <property type="match status" value="1"/>
</dbReference>
<dbReference type="AlphaFoldDB" id="A0A942TIK9"/>
<evidence type="ECO:0000313" key="1">
    <source>
        <dbReference type="EMBL" id="MBS4197262.1"/>
    </source>
</evidence>
<keyword evidence="2" id="KW-1185">Reference proteome</keyword>
<dbReference type="InterPro" id="IPR025930">
    <property type="entry name" value="NETI"/>
</dbReference>
<comment type="caution">
    <text evidence="1">The sequence shown here is derived from an EMBL/GenBank/DDBJ whole genome shotgun (WGS) entry which is preliminary data.</text>
</comment>
<reference evidence="1 2" key="1">
    <citation type="submission" date="2021-05" db="EMBL/GenBank/DDBJ databases">
        <title>Novel Bacillus species.</title>
        <authorList>
            <person name="Liu G."/>
        </authorList>
    </citation>
    <scope>NUCLEOTIDE SEQUENCE [LARGE SCALE GENOMIC DNA]</scope>
    <source>
        <strain evidence="2">FJAT-49780</strain>
    </source>
</reference>
<dbReference type="RefSeq" id="WP_213126496.1">
    <property type="nucleotide sequence ID" value="NZ_JAGYPG010000004.1"/>
</dbReference>
<evidence type="ECO:0000313" key="2">
    <source>
        <dbReference type="Proteomes" id="UP000681414"/>
    </source>
</evidence>
<name>A0A942TIK9_9BACI</name>